<comment type="caution">
    <text evidence="3">The sequence shown here is derived from an EMBL/GenBank/DDBJ whole genome shotgun (WGS) entry which is preliminary data.</text>
</comment>
<feature type="transmembrane region" description="Helical" evidence="2">
    <location>
        <begin position="20"/>
        <end position="47"/>
    </location>
</feature>
<dbReference type="AlphaFoldDB" id="A0ABD0LCC2"/>
<dbReference type="EMBL" id="JACVVK020000061">
    <property type="protein sequence ID" value="KAK7497126.1"/>
    <property type="molecule type" value="Genomic_DNA"/>
</dbReference>
<accession>A0ABD0LCC2</accession>
<proteinExistence type="predicted"/>
<feature type="region of interest" description="Disordered" evidence="1">
    <location>
        <begin position="116"/>
        <end position="169"/>
    </location>
</feature>
<evidence type="ECO:0000256" key="1">
    <source>
        <dbReference type="SAM" id="MobiDB-lite"/>
    </source>
</evidence>
<keyword evidence="2" id="KW-0812">Transmembrane</keyword>
<organism evidence="3 4">
    <name type="scientific">Batillaria attramentaria</name>
    <dbReference type="NCBI Taxonomy" id="370345"/>
    <lineage>
        <taxon>Eukaryota</taxon>
        <taxon>Metazoa</taxon>
        <taxon>Spiralia</taxon>
        <taxon>Lophotrochozoa</taxon>
        <taxon>Mollusca</taxon>
        <taxon>Gastropoda</taxon>
        <taxon>Caenogastropoda</taxon>
        <taxon>Sorbeoconcha</taxon>
        <taxon>Cerithioidea</taxon>
        <taxon>Batillariidae</taxon>
        <taxon>Batillaria</taxon>
    </lineage>
</organism>
<sequence>MYARILCLADSSDFETVRPFPTAAVAGGVGAVVVVIIVVVIVVLVIISRRKKRAAEGNQMINDREEGNEPERQTYDRLQPASLADNRDYTELTVSTVSSGLQTQDARQTYERLQPELAADNRNYTALSVSGVTRGQRSQGTRSDRHGNNTDVPQDEPATDGVYETTELS</sequence>
<evidence type="ECO:0000313" key="4">
    <source>
        <dbReference type="Proteomes" id="UP001519460"/>
    </source>
</evidence>
<protein>
    <submittedName>
        <fullName evidence="3">Uncharacterized protein</fullName>
    </submittedName>
</protein>
<reference evidence="3 4" key="1">
    <citation type="journal article" date="2023" name="Sci. Data">
        <title>Genome assembly of the Korean intertidal mud-creeper Batillaria attramentaria.</title>
        <authorList>
            <person name="Patra A.K."/>
            <person name="Ho P.T."/>
            <person name="Jun S."/>
            <person name="Lee S.J."/>
            <person name="Kim Y."/>
            <person name="Won Y.J."/>
        </authorList>
    </citation>
    <scope>NUCLEOTIDE SEQUENCE [LARGE SCALE GENOMIC DNA]</scope>
    <source>
        <strain evidence="3">Wonlab-2016</strain>
    </source>
</reference>
<evidence type="ECO:0000313" key="3">
    <source>
        <dbReference type="EMBL" id="KAK7497126.1"/>
    </source>
</evidence>
<name>A0ABD0LCC2_9CAEN</name>
<feature type="compositionally biased region" description="Polar residues" evidence="1">
    <location>
        <begin position="122"/>
        <end position="141"/>
    </location>
</feature>
<gene>
    <name evidence="3" type="ORF">BaRGS_00011656</name>
</gene>
<keyword evidence="2" id="KW-1133">Transmembrane helix</keyword>
<keyword evidence="2" id="KW-0472">Membrane</keyword>
<evidence type="ECO:0000256" key="2">
    <source>
        <dbReference type="SAM" id="Phobius"/>
    </source>
</evidence>
<keyword evidence="4" id="KW-1185">Reference proteome</keyword>
<feature type="region of interest" description="Disordered" evidence="1">
    <location>
        <begin position="55"/>
        <end position="89"/>
    </location>
</feature>
<feature type="compositionally biased region" description="Basic and acidic residues" evidence="1">
    <location>
        <begin position="62"/>
        <end position="75"/>
    </location>
</feature>
<dbReference type="Proteomes" id="UP001519460">
    <property type="component" value="Unassembled WGS sequence"/>
</dbReference>